<organism evidence="2 3">
    <name type="scientific">Eiseniibacteriota bacterium</name>
    <dbReference type="NCBI Taxonomy" id="2212470"/>
    <lineage>
        <taxon>Bacteria</taxon>
        <taxon>Candidatus Eiseniibacteriota</taxon>
    </lineage>
</organism>
<feature type="transmembrane region" description="Helical" evidence="1">
    <location>
        <begin position="170"/>
        <end position="195"/>
    </location>
</feature>
<dbReference type="AlphaFoldDB" id="A0A538U6E9"/>
<dbReference type="EMBL" id="VBPB01000162">
    <property type="protein sequence ID" value="TMQ71460.1"/>
    <property type="molecule type" value="Genomic_DNA"/>
</dbReference>
<gene>
    <name evidence="2" type="ORF">E6K81_10010</name>
</gene>
<feature type="transmembrane region" description="Helical" evidence="1">
    <location>
        <begin position="207"/>
        <end position="224"/>
    </location>
</feature>
<keyword evidence="1" id="KW-0472">Membrane</keyword>
<evidence type="ECO:0000313" key="3">
    <source>
        <dbReference type="Proteomes" id="UP000319771"/>
    </source>
</evidence>
<proteinExistence type="predicted"/>
<protein>
    <recommendedName>
        <fullName evidence="4">Glycosyltransferase RgtA/B/C/D-like domain-containing protein</fullName>
    </recommendedName>
</protein>
<accession>A0A538U6E9</accession>
<sequence length="570" mass="60374">MVQPGLAVAPRRTPPVAPAGRAARELPLVLILVALSLWVYRSALGAFFSPDDLIYLERVRGIVPEPPTLWRFLSGPAYFRLAHAAFGAHAFPYLLVNWLLHGLCVAALYAWVRGAGGGVLAAGLAAGLFGTSRLFLTVVLQVVTVAEPLSLLLALAALGMAAKPGAAWRLGAALVFAAALLCKETVMLLPLLLLLPGPEAAPLSARASRYAVLMAPTVLLLAYLSSPVVQAGLFVNDIYARAYGVNLFHNLMTMTGWATDFRTPIPDLYSTLSTAAWRTGLWVTLGFAALAVVAWRATRLPAFGLGWWLLALAPVLPLLRQRYLHYLYVPVAGLTLAVGAGWEWAVAGARAAGAAVEPTAKRAAPAGGSRATAGRSGARAVFGWAVAVAAILGQVVVSDALIHERAAKRLPTVDLPYDPFLRKQETARRVITRVGAATAGRRVSAVLVVPEQGWTAGLAQILHSVLGEGRALRAVLPNLDSVALVPRWSTAYRDFELFYGRVDGNVVDLGRGPDAHRRLVEALIADDCLPDAGQELATALAAYPDDPGLAAVRDRLAAAARRPPPAATRP</sequence>
<feature type="transmembrane region" description="Helical" evidence="1">
    <location>
        <begin position="108"/>
        <end position="129"/>
    </location>
</feature>
<feature type="transmembrane region" description="Helical" evidence="1">
    <location>
        <begin position="28"/>
        <end position="48"/>
    </location>
</feature>
<feature type="transmembrane region" description="Helical" evidence="1">
    <location>
        <begin position="301"/>
        <end position="319"/>
    </location>
</feature>
<evidence type="ECO:0000313" key="2">
    <source>
        <dbReference type="EMBL" id="TMQ71460.1"/>
    </source>
</evidence>
<comment type="caution">
    <text evidence="2">The sequence shown here is derived from an EMBL/GenBank/DDBJ whole genome shotgun (WGS) entry which is preliminary data.</text>
</comment>
<keyword evidence="1" id="KW-0812">Transmembrane</keyword>
<keyword evidence="1" id="KW-1133">Transmembrane helix</keyword>
<evidence type="ECO:0008006" key="4">
    <source>
        <dbReference type="Google" id="ProtNLM"/>
    </source>
</evidence>
<dbReference type="Proteomes" id="UP000319771">
    <property type="component" value="Unassembled WGS sequence"/>
</dbReference>
<feature type="transmembrane region" description="Helical" evidence="1">
    <location>
        <begin position="135"/>
        <end position="158"/>
    </location>
</feature>
<evidence type="ECO:0000256" key="1">
    <source>
        <dbReference type="SAM" id="Phobius"/>
    </source>
</evidence>
<feature type="transmembrane region" description="Helical" evidence="1">
    <location>
        <begin position="326"/>
        <end position="345"/>
    </location>
</feature>
<feature type="transmembrane region" description="Helical" evidence="1">
    <location>
        <begin position="275"/>
        <end position="295"/>
    </location>
</feature>
<feature type="transmembrane region" description="Helical" evidence="1">
    <location>
        <begin position="381"/>
        <end position="402"/>
    </location>
</feature>
<name>A0A538U6E9_UNCEI</name>
<reference evidence="2 3" key="1">
    <citation type="journal article" date="2019" name="Nat. Microbiol.">
        <title>Mediterranean grassland soil C-N compound turnover is dependent on rainfall and depth, and is mediated by genomically divergent microorganisms.</title>
        <authorList>
            <person name="Diamond S."/>
            <person name="Andeer P.F."/>
            <person name="Li Z."/>
            <person name="Crits-Christoph A."/>
            <person name="Burstein D."/>
            <person name="Anantharaman K."/>
            <person name="Lane K.R."/>
            <person name="Thomas B.C."/>
            <person name="Pan C."/>
            <person name="Northen T.R."/>
            <person name="Banfield J.F."/>
        </authorList>
    </citation>
    <scope>NUCLEOTIDE SEQUENCE [LARGE SCALE GENOMIC DNA]</scope>
    <source>
        <strain evidence="2">WS_11</strain>
    </source>
</reference>
<feature type="transmembrane region" description="Helical" evidence="1">
    <location>
        <begin position="77"/>
        <end position="96"/>
    </location>
</feature>